<dbReference type="PANTHER" id="PTHR46179">
    <property type="entry name" value="ZINC FINGER PROTEIN"/>
    <property type="match status" value="1"/>
</dbReference>
<dbReference type="PROSITE" id="PS00028">
    <property type="entry name" value="ZINC_FINGER_C2H2_1"/>
    <property type="match status" value="4"/>
</dbReference>
<evidence type="ECO:0000313" key="12">
    <source>
        <dbReference type="EMBL" id="TQV96831.1"/>
    </source>
</evidence>
<feature type="domain" description="C2H2-type" evidence="11">
    <location>
        <begin position="514"/>
        <end position="541"/>
    </location>
</feature>
<evidence type="ECO:0000256" key="8">
    <source>
        <dbReference type="ARBA" id="ARBA00023242"/>
    </source>
</evidence>
<dbReference type="EMBL" id="SPUK01000005">
    <property type="protein sequence ID" value="TQV96831.1"/>
    <property type="molecule type" value="Genomic_DNA"/>
</dbReference>
<reference evidence="12 13" key="1">
    <citation type="journal article" date="2019" name="Appl. Microbiol. Biotechnol.">
        <title>Genome sequence of Isaria javanica and comparative genome analysis insights into family S53 peptidase evolution in fungal entomopathogens.</title>
        <authorList>
            <person name="Lin R."/>
            <person name="Zhang X."/>
            <person name="Xin B."/>
            <person name="Zou M."/>
            <person name="Gao Y."/>
            <person name="Qin F."/>
            <person name="Hu Q."/>
            <person name="Xie B."/>
            <person name="Cheng X."/>
        </authorList>
    </citation>
    <scope>NUCLEOTIDE SEQUENCE [LARGE SCALE GENOMIC DNA]</scope>
    <source>
        <strain evidence="12 13">IJ1G</strain>
    </source>
</reference>
<evidence type="ECO:0000256" key="6">
    <source>
        <dbReference type="ARBA" id="ARBA00023015"/>
    </source>
</evidence>
<keyword evidence="13" id="KW-1185">Reference proteome</keyword>
<dbReference type="GO" id="GO:0008270">
    <property type="term" value="F:zinc ion binding"/>
    <property type="evidence" value="ECO:0007669"/>
    <property type="project" value="UniProtKB-KW"/>
</dbReference>
<feature type="domain" description="C2H2-type" evidence="11">
    <location>
        <begin position="600"/>
        <end position="627"/>
    </location>
</feature>
<dbReference type="InterPro" id="IPR013087">
    <property type="entry name" value="Znf_C2H2_type"/>
</dbReference>
<keyword evidence="7" id="KW-0804">Transcription</keyword>
<dbReference type="GO" id="GO:0005634">
    <property type="term" value="C:nucleus"/>
    <property type="evidence" value="ECO:0007669"/>
    <property type="project" value="TreeGrafter"/>
</dbReference>
<protein>
    <submittedName>
        <fullName evidence="12">C2H2 transcription factor</fullName>
    </submittedName>
</protein>
<evidence type="ECO:0000256" key="9">
    <source>
        <dbReference type="PROSITE-ProRule" id="PRU00042"/>
    </source>
</evidence>
<accession>A0A545V549</accession>
<dbReference type="FunFam" id="3.30.160.60:FF:002343">
    <property type="entry name" value="Zinc finger protein 33A"/>
    <property type="match status" value="2"/>
</dbReference>
<feature type="region of interest" description="Disordered" evidence="10">
    <location>
        <begin position="68"/>
        <end position="120"/>
    </location>
</feature>
<evidence type="ECO:0000256" key="2">
    <source>
        <dbReference type="ARBA" id="ARBA00022723"/>
    </source>
</evidence>
<dbReference type="FunFam" id="3.30.160.60:FF:000557">
    <property type="entry name" value="zinc finger and SCAN domain-containing protein 29"/>
    <property type="match status" value="1"/>
</dbReference>
<evidence type="ECO:0000256" key="3">
    <source>
        <dbReference type="ARBA" id="ARBA00022737"/>
    </source>
</evidence>
<dbReference type="PANTHER" id="PTHR46179:SF13">
    <property type="entry name" value="C2H2-TYPE DOMAIN-CONTAINING PROTEIN"/>
    <property type="match status" value="1"/>
</dbReference>
<comment type="subcellular location">
    <subcellularLocation>
        <location evidence="1">Nucleus</location>
    </subcellularLocation>
</comment>
<keyword evidence="5" id="KW-0862">Zinc</keyword>
<dbReference type="Gene3D" id="3.30.160.60">
    <property type="entry name" value="Classic Zinc Finger"/>
    <property type="match status" value="5"/>
</dbReference>
<proteinExistence type="predicted"/>
<dbReference type="AlphaFoldDB" id="A0A545V549"/>
<feature type="domain" description="C2H2-type" evidence="11">
    <location>
        <begin position="482"/>
        <end position="513"/>
    </location>
</feature>
<dbReference type="OrthoDB" id="3437960at2759"/>
<keyword evidence="6" id="KW-0805">Transcription regulation</keyword>
<keyword evidence="8" id="KW-0539">Nucleus</keyword>
<feature type="compositionally biased region" description="Polar residues" evidence="10">
    <location>
        <begin position="68"/>
        <end position="85"/>
    </location>
</feature>
<evidence type="ECO:0000256" key="7">
    <source>
        <dbReference type="ARBA" id="ARBA00023163"/>
    </source>
</evidence>
<dbReference type="SUPFAM" id="SSF57667">
    <property type="entry name" value="beta-beta-alpha zinc fingers"/>
    <property type="match status" value="3"/>
</dbReference>
<name>A0A545V549_9HYPO</name>
<keyword evidence="3" id="KW-0677">Repeat</keyword>
<sequence>MEDDTAHMAFSGPPSNDMAAMALNLDNLLPIDMSLSHGLDSFTANFHDDSCLDHSSFNHCNITAKSHASNSKAPTMGQRSLSQTHTRQRHSISNPILAPNASSSEQHQHHSQQPFPSPWDTIFTQSLLQNNKSCTGFDVCHDDDCAASCNSDCDGTCPSQCDDKDHGVCCDDDACGPPDLCVDEDCKAPSVPCSQSACPISDNEAAAAAALTSFGGKDMNAAAISSASHTVPPTPNIADAGYLDLPTVPCSSLSLDNSFGSTPAFSGQMWDIAPEFILANHIMQYHDPTHQDSHMHSCIADKPSSLMQMCSLPKHTPTPDGISPHGVDAICGFQIQDPYDFAQHIFQQHRPALMANGNNFHKTLQNATSHHILDDHQPYYHFSSTTSPSTNLSLATSLSPTPASLPTPSTIEGTNYFADVTSSAAEATPPVSPEDQNICRWLMPDGMGSHKICGHKCSNHKALQDHCKSDHLKQIKKDHAGFYCQWQGCTRHTTFSQRSKLERHMQVHTGYKPVQCHICGASLSAKQSLEQHMRTHTGEKPWVCSFEGCNQSFKQQSALTMHERTHTGAKPLQCDICGKKFGESSNLSKHRRIHNIRGSHVCEICGKDFHRLDQLRRHMGTNHKDKPEEVSKILSRVKTGRVSKPNIPIISGDDLGDFEHPGMMQAA</sequence>
<evidence type="ECO:0000256" key="10">
    <source>
        <dbReference type="SAM" id="MobiDB-lite"/>
    </source>
</evidence>
<dbReference type="InterPro" id="IPR051061">
    <property type="entry name" value="Zinc_finger_trans_reg"/>
</dbReference>
<evidence type="ECO:0000256" key="1">
    <source>
        <dbReference type="ARBA" id="ARBA00004123"/>
    </source>
</evidence>
<evidence type="ECO:0000313" key="13">
    <source>
        <dbReference type="Proteomes" id="UP000315783"/>
    </source>
</evidence>
<dbReference type="SMART" id="SM00355">
    <property type="entry name" value="ZnF_C2H2"/>
    <property type="match status" value="6"/>
</dbReference>
<dbReference type="STRING" id="43265.A0A545V549"/>
<evidence type="ECO:0000256" key="4">
    <source>
        <dbReference type="ARBA" id="ARBA00022771"/>
    </source>
</evidence>
<gene>
    <name evidence="12" type="ORF">IF1G_04071</name>
</gene>
<evidence type="ECO:0000256" key="5">
    <source>
        <dbReference type="ARBA" id="ARBA00022833"/>
    </source>
</evidence>
<comment type="caution">
    <text evidence="12">The sequence shown here is derived from an EMBL/GenBank/DDBJ whole genome shotgun (WGS) entry which is preliminary data.</text>
</comment>
<keyword evidence="4 9" id="KW-0863">Zinc-finger</keyword>
<dbReference type="InterPro" id="IPR036236">
    <property type="entry name" value="Znf_C2H2_sf"/>
</dbReference>
<keyword evidence="2" id="KW-0479">Metal-binding</keyword>
<feature type="domain" description="C2H2-type" evidence="11">
    <location>
        <begin position="542"/>
        <end position="571"/>
    </location>
</feature>
<dbReference type="Proteomes" id="UP000315783">
    <property type="component" value="Unassembled WGS sequence"/>
</dbReference>
<feature type="domain" description="C2H2-type" evidence="11">
    <location>
        <begin position="572"/>
        <end position="594"/>
    </location>
</feature>
<organism evidence="12 13">
    <name type="scientific">Cordyceps javanica</name>
    <dbReference type="NCBI Taxonomy" id="43265"/>
    <lineage>
        <taxon>Eukaryota</taxon>
        <taxon>Fungi</taxon>
        <taxon>Dikarya</taxon>
        <taxon>Ascomycota</taxon>
        <taxon>Pezizomycotina</taxon>
        <taxon>Sordariomycetes</taxon>
        <taxon>Hypocreomycetidae</taxon>
        <taxon>Hypocreales</taxon>
        <taxon>Cordycipitaceae</taxon>
        <taxon>Cordyceps</taxon>
    </lineage>
</organism>
<dbReference type="PROSITE" id="PS50157">
    <property type="entry name" value="ZINC_FINGER_C2H2_2"/>
    <property type="match status" value="5"/>
</dbReference>
<dbReference type="Pfam" id="PF00096">
    <property type="entry name" value="zf-C2H2"/>
    <property type="match status" value="4"/>
</dbReference>
<evidence type="ECO:0000259" key="11">
    <source>
        <dbReference type="PROSITE" id="PS50157"/>
    </source>
</evidence>